<dbReference type="GO" id="GO:0005819">
    <property type="term" value="C:spindle"/>
    <property type="evidence" value="ECO:0007669"/>
    <property type="project" value="UniProtKB-SubCell"/>
</dbReference>
<feature type="domain" description="CAP-Gly" evidence="7">
    <location>
        <begin position="90"/>
        <end position="114"/>
    </location>
</feature>
<dbReference type="Proteomes" id="UP000186817">
    <property type="component" value="Unassembled WGS sequence"/>
</dbReference>
<keyword evidence="2" id="KW-0963">Cytoplasm</keyword>
<accession>A0A1Q9DDN4</accession>
<dbReference type="OrthoDB" id="2130750at2759"/>
<keyword evidence="3" id="KW-0493">Microtubule</keyword>
<keyword evidence="9" id="KW-1185">Reference proteome</keyword>
<dbReference type="PANTHER" id="PTHR18916">
    <property type="entry name" value="DYNACTIN 1-RELATED MICROTUBULE-BINDING"/>
    <property type="match status" value="1"/>
</dbReference>
<dbReference type="PANTHER" id="PTHR18916:SF6">
    <property type="entry name" value="DYNACTIN SUBUNIT 1"/>
    <property type="match status" value="1"/>
</dbReference>
<evidence type="ECO:0000256" key="1">
    <source>
        <dbReference type="ARBA" id="ARBA00004186"/>
    </source>
</evidence>
<comment type="caution">
    <text evidence="8">The sequence shown here is derived from an EMBL/GenBank/DDBJ whole genome shotgun (WGS) entry which is preliminary data.</text>
</comment>
<evidence type="ECO:0000256" key="6">
    <source>
        <dbReference type="ARBA" id="ARBA00023212"/>
    </source>
</evidence>
<keyword evidence="4" id="KW-0243">Dynein</keyword>
<gene>
    <name evidence="8" type="primary">CLIP-190</name>
    <name evidence="8" type="ORF">AK812_SmicGene24803</name>
</gene>
<evidence type="ECO:0000313" key="8">
    <source>
        <dbReference type="EMBL" id="OLP93298.1"/>
    </source>
</evidence>
<dbReference type="AlphaFoldDB" id="A0A1Q9DDN4"/>
<dbReference type="PROSITE" id="PS50245">
    <property type="entry name" value="CAP_GLY_2"/>
    <property type="match status" value="1"/>
</dbReference>
<dbReference type="InterPro" id="IPR036859">
    <property type="entry name" value="CAP-Gly_dom_sf"/>
</dbReference>
<keyword evidence="5" id="KW-0175">Coiled coil</keyword>
<dbReference type="SUPFAM" id="SSF74924">
    <property type="entry name" value="Cap-Gly domain"/>
    <property type="match status" value="1"/>
</dbReference>
<dbReference type="EMBL" id="LSRX01000587">
    <property type="protein sequence ID" value="OLP93298.1"/>
    <property type="molecule type" value="Genomic_DNA"/>
</dbReference>
<reference evidence="8 9" key="1">
    <citation type="submission" date="2016-02" db="EMBL/GenBank/DDBJ databases">
        <title>Genome analysis of coral dinoflagellate symbionts highlights evolutionary adaptations to a symbiotic lifestyle.</title>
        <authorList>
            <person name="Aranda M."/>
            <person name="Li Y."/>
            <person name="Liew Y.J."/>
            <person name="Baumgarten S."/>
            <person name="Simakov O."/>
            <person name="Wilson M."/>
            <person name="Piel J."/>
            <person name="Ashoor H."/>
            <person name="Bougouffa S."/>
            <person name="Bajic V.B."/>
            <person name="Ryu T."/>
            <person name="Ravasi T."/>
            <person name="Bayer T."/>
            <person name="Micklem G."/>
            <person name="Kim H."/>
            <person name="Bhak J."/>
            <person name="Lajeunesse T.C."/>
            <person name="Voolstra C.R."/>
        </authorList>
    </citation>
    <scope>NUCLEOTIDE SEQUENCE [LARGE SCALE GENOMIC DNA]</scope>
    <source>
        <strain evidence="8 9">CCMP2467</strain>
    </source>
</reference>
<protein>
    <submittedName>
        <fullName evidence="8">Restin-like</fullName>
    </submittedName>
</protein>
<dbReference type="Pfam" id="PF01302">
    <property type="entry name" value="CAP_GLY"/>
    <property type="match status" value="1"/>
</dbReference>
<evidence type="ECO:0000256" key="2">
    <source>
        <dbReference type="ARBA" id="ARBA00022490"/>
    </source>
</evidence>
<evidence type="ECO:0000256" key="3">
    <source>
        <dbReference type="ARBA" id="ARBA00022701"/>
    </source>
</evidence>
<dbReference type="Gene3D" id="2.30.30.190">
    <property type="entry name" value="CAP Gly-rich-like domain"/>
    <property type="match status" value="1"/>
</dbReference>
<dbReference type="GO" id="GO:0005874">
    <property type="term" value="C:microtubule"/>
    <property type="evidence" value="ECO:0007669"/>
    <property type="project" value="UniProtKB-KW"/>
</dbReference>
<evidence type="ECO:0000256" key="4">
    <source>
        <dbReference type="ARBA" id="ARBA00023017"/>
    </source>
</evidence>
<proteinExistence type="predicted"/>
<evidence type="ECO:0000313" key="9">
    <source>
        <dbReference type="Proteomes" id="UP000186817"/>
    </source>
</evidence>
<evidence type="ECO:0000256" key="5">
    <source>
        <dbReference type="ARBA" id="ARBA00023054"/>
    </source>
</evidence>
<dbReference type="GO" id="GO:0030286">
    <property type="term" value="C:dynein complex"/>
    <property type="evidence" value="ECO:0007669"/>
    <property type="project" value="UniProtKB-KW"/>
</dbReference>
<sequence>MGVDDLPCRQWMPRGDTITDYPGYHIVEPQEEVAMRSSRKVAPKSRASVAKKASVLKAPEKIADATIGKRVTARPTEGAEPVPGVVRFVGATKFADGIWMGIELDEPKGKNDGTGQCGAKSMKLDIPSVKTSESHSNQEFYL</sequence>
<evidence type="ECO:0000259" key="7">
    <source>
        <dbReference type="PROSITE" id="PS50245"/>
    </source>
</evidence>
<name>A0A1Q9DDN4_SYMMI</name>
<keyword evidence="6" id="KW-0206">Cytoskeleton</keyword>
<dbReference type="SMART" id="SM01052">
    <property type="entry name" value="CAP_GLY"/>
    <property type="match status" value="1"/>
</dbReference>
<comment type="subcellular location">
    <subcellularLocation>
        <location evidence="1">Cytoplasm</location>
        <location evidence="1">Cytoskeleton</location>
        <location evidence="1">Spindle</location>
    </subcellularLocation>
</comment>
<dbReference type="InterPro" id="IPR000938">
    <property type="entry name" value="CAP-Gly_domain"/>
</dbReference>
<organism evidence="8 9">
    <name type="scientific">Symbiodinium microadriaticum</name>
    <name type="common">Dinoflagellate</name>
    <name type="synonym">Zooxanthella microadriatica</name>
    <dbReference type="NCBI Taxonomy" id="2951"/>
    <lineage>
        <taxon>Eukaryota</taxon>
        <taxon>Sar</taxon>
        <taxon>Alveolata</taxon>
        <taxon>Dinophyceae</taxon>
        <taxon>Suessiales</taxon>
        <taxon>Symbiodiniaceae</taxon>
        <taxon>Symbiodinium</taxon>
    </lineage>
</organism>